<dbReference type="PROSITE" id="PS01187">
    <property type="entry name" value="EGF_CA"/>
    <property type="match status" value="1"/>
</dbReference>
<dbReference type="Pfam" id="PF00057">
    <property type="entry name" value="Ldl_recept_a"/>
    <property type="match status" value="24"/>
</dbReference>
<dbReference type="Pfam" id="PF07645">
    <property type="entry name" value="EGF_CA"/>
    <property type="match status" value="1"/>
</dbReference>
<dbReference type="PROSITE" id="PS01186">
    <property type="entry name" value="EGF_2"/>
    <property type="match status" value="2"/>
</dbReference>
<dbReference type="InterPro" id="IPR011042">
    <property type="entry name" value="6-blade_b-propeller_TolB-like"/>
</dbReference>
<feature type="disulfide bond" evidence="13">
    <location>
        <begin position="465"/>
        <end position="480"/>
    </location>
</feature>
<dbReference type="FunFam" id="2.10.25.10:FF:000038">
    <property type="entry name" value="Fibrillin 2"/>
    <property type="match status" value="1"/>
</dbReference>
<feature type="disulfide bond" evidence="13">
    <location>
        <begin position="2223"/>
        <end position="2238"/>
    </location>
</feature>
<evidence type="ECO:0000256" key="15">
    <source>
        <dbReference type="SAM" id="Phobius"/>
    </source>
</evidence>
<dbReference type="GO" id="GO:0042562">
    <property type="term" value="F:hormone binding"/>
    <property type="evidence" value="ECO:0007669"/>
    <property type="project" value="TreeGrafter"/>
</dbReference>
<feature type="transmembrane region" description="Helical" evidence="15">
    <location>
        <begin position="2321"/>
        <end position="2340"/>
    </location>
</feature>
<evidence type="ECO:0000256" key="12">
    <source>
        <dbReference type="PROSITE-ProRule" id="PRU00076"/>
    </source>
</evidence>
<dbReference type="Gene3D" id="2.10.25.10">
    <property type="entry name" value="Laminin"/>
    <property type="match status" value="2"/>
</dbReference>
<protein>
    <submittedName>
        <fullName evidence="18">Low-density lipoprotein receptor-related protein 2</fullName>
    </submittedName>
</protein>
<evidence type="ECO:0000313" key="17">
    <source>
        <dbReference type="Proteomes" id="UP000504632"/>
    </source>
</evidence>
<keyword evidence="3" id="KW-0254">Endocytosis</keyword>
<dbReference type="PROSITE" id="PS50026">
    <property type="entry name" value="EGF_3"/>
    <property type="match status" value="1"/>
</dbReference>
<reference evidence="18" key="1">
    <citation type="submission" date="2025-08" db="UniProtKB">
        <authorList>
            <consortium name="RefSeq"/>
        </authorList>
    </citation>
    <scope>IDENTIFICATION</scope>
</reference>
<feature type="disulfide bond" evidence="13">
    <location>
        <begin position="666"/>
        <end position="681"/>
    </location>
</feature>
<dbReference type="SMART" id="SM00181">
    <property type="entry name" value="EGF"/>
    <property type="match status" value="7"/>
</dbReference>
<keyword evidence="2 12" id="KW-0245">EGF-like domain</keyword>
<feature type="disulfide bond" evidence="13">
    <location>
        <begin position="719"/>
        <end position="734"/>
    </location>
</feature>
<proteinExistence type="predicted"/>
<feature type="disulfide bond" evidence="13">
    <location>
        <begin position="984"/>
        <end position="999"/>
    </location>
</feature>
<feature type="disulfide bond" evidence="13">
    <location>
        <begin position="1023"/>
        <end position="1038"/>
    </location>
</feature>
<dbReference type="PROSITE" id="PS00010">
    <property type="entry name" value="ASX_HYDROXYL"/>
    <property type="match status" value="1"/>
</dbReference>
<dbReference type="Gene3D" id="2.120.10.30">
    <property type="entry name" value="TolB, C-terminal domain"/>
    <property type="match status" value="4"/>
</dbReference>
<feature type="disulfide bond" evidence="13">
    <location>
        <begin position="633"/>
        <end position="648"/>
    </location>
</feature>
<keyword evidence="17" id="KW-1185">Reference proteome</keyword>
<dbReference type="SUPFAM" id="SSF57184">
    <property type="entry name" value="Growth factor receptor domain"/>
    <property type="match status" value="1"/>
</dbReference>
<dbReference type="InterPro" id="IPR009030">
    <property type="entry name" value="Growth_fac_rcpt_cys_sf"/>
</dbReference>
<dbReference type="OrthoDB" id="8831087at2759"/>
<dbReference type="GeneID" id="115807010"/>
<dbReference type="SUPFAM" id="SSF57424">
    <property type="entry name" value="LDL receptor-like module"/>
    <property type="match status" value="24"/>
</dbReference>
<keyword evidence="11" id="KW-0325">Glycoprotein</keyword>
<comment type="caution">
    <text evidence="12">Lacks conserved residue(s) required for the propagation of feature annotation.</text>
</comment>
<dbReference type="PROSITE" id="PS00022">
    <property type="entry name" value="EGF_1"/>
    <property type="match status" value="1"/>
</dbReference>
<feature type="disulfide bond" evidence="13">
    <location>
        <begin position="1117"/>
        <end position="1132"/>
    </location>
</feature>
<dbReference type="GO" id="GO:0016324">
    <property type="term" value="C:apical plasma membrane"/>
    <property type="evidence" value="ECO:0007669"/>
    <property type="project" value="TreeGrafter"/>
</dbReference>
<evidence type="ECO:0000256" key="14">
    <source>
        <dbReference type="PROSITE-ProRule" id="PRU00461"/>
    </source>
</evidence>
<dbReference type="InterPro" id="IPR000152">
    <property type="entry name" value="EGF-type_Asp/Asn_hydroxyl_site"/>
</dbReference>
<keyword evidence="7 15" id="KW-1133">Transmembrane helix</keyword>
<dbReference type="PROSITE" id="PS01209">
    <property type="entry name" value="LDLRA_1"/>
    <property type="match status" value="10"/>
</dbReference>
<organism evidence="17 18">
    <name type="scientific">Chanos chanos</name>
    <name type="common">Milkfish</name>
    <name type="synonym">Mugil chanos</name>
    <dbReference type="NCBI Taxonomy" id="29144"/>
    <lineage>
        <taxon>Eukaryota</taxon>
        <taxon>Metazoa</taxon>
        <taxon>Chordata</taxon>
        <taxon>Craniata</taxon>
        <taxon>Vertebrata</taxon>
        <taxon>Euteleostomi</taxon>
        <taxon>Actinopterygii</taxon>
        <taxon>Neopterygii</taxon>
        <taxon>Teleostei</taxon>
        <taxon>Ostariophysi</taxon>
        <taxon>Gonorynchiformes</taxon>
        <taxon>Chanidae</taxon>
        <taxon>Chanos</taxon>
    </lineage>
</organism>
<dbReference type="SMART" id="SM00192">
    <property type="entry name" value="LDLa"/>
    <property type="match status" value="25"/>
</dbReference>
<dbReference type="SMART" id="SM00179">
    <property type="entry name" value="EGF_CA"/>
    <property type="match status" value="3"/>
</dbReference>
<evidence type="ECO:0000256" key="10">
    <source>
        <dbReference type="ARBA" id="ARBA00023170"/>
    </source>
</evidence>
<dbReference type="Gene3D" id="4.10.1220.10">
    <property type="entry name" value="EGF-type module"/>
    <property type="match status" value="2"/>
</dbReference>
<dbReference type="InterPro" id="IPR000033">
    <property type="entry name" value="LDLR_classB_rpt"/>
</dbReference>
<gene>
    <name evidence="18" type="primary">LOC115807010</name>
</gene>
<dbReference type="GO" id="GO:0030855">
    <property type="term" value="P:epithelial cell differentiation"/>
    <property type="evidence" value="ECO:0007669"/>
    <property type="project" value="UniProtKB-ARBA"/>
</dbReference>
<feature type="repeat" description="LDL-receptor class B" evidence="14">
    <location>
        <begin position="1749"/>
        <end position="1791"/>
    </location>
</feature>
<evidence type="ECO:0000256" key="11">
    <source>
        <dbReference type="ARBA" id="ARBA00023180"/>
    </source>
</evidence>
<dbReference type="GO" id="GO:0005509">
    <property type="term" value="F:calcium ion binding"/>
    <property type="evidence" value="ECO:0007669"/>
    <property type="project" value="InterPro"/>
</dbReference>
<keyword evidence="5" id="KW-0732">Signal</keyword>
<keyword evidence="8 15" id="KW-0472">Membrane</keyword>
<comment type="subcellular location">
    <subcellularLocation>
        <location evidence="1">Membrane</location>
        <topology evidence="1">Single-pass membrane protein</topology>
    </subcellularLocation>
</comment>
<evidence type="ECO:0000313" key="18">
    <source>
        <dbReference type="RefSeq" id="XP_030623727.1"/>
    </source>
</evidence>
<feature type="disulfide bond" evidence="13">
    <location>
        <begin position="1368"/>
        <end position="1380"/>
    </location>
</feature>
<sequence length="2392" mass="262469">MVSKFNEMGHAKLKKGVIGLVNLKSNTYESLYVSDSDPVAMAFDIMRNSVYWADERGNIFRAEGQKRSTLYTGHVGVRSLAVDWINGPVFWTNVVQKAIYVGTPDGSAVAMVMDKDIYPLDLVLLPTNRWSNDPRPSWNGWLKTHYAGRSHCTVSKKPNYGCCSSAVVLDQRCQADFKLVYATSKTLYTLEFKPDGPQKMLLFTADEDIGSFDMDWRREWVVWVNGTGHVKARGVSQKQTVYIPTAKPACIVRVDQKTGNLYWLACDGMSIGVTFVGFPDQSFSKLLYQGGGEVSDIYVDWQRGQLYWVDGDQIIRMRLGLTGGNAKAIQTLEENTVSQITLDRKSNSFLWNSEKSGLQVMSLLKMRKYSAGQSWNVPGSIVAAYEPYMVSMLNNVITLWKRTNGERVRGVAVEDDVVDIAVALKEVMQDEGVEHSDVSTTQATCKSPSVMCDGTSVCISRSQVCDGKRDCPDGSDEASCIDMCATPGDFLCKDRRVCIKGSLVCDGRSHCLDGSDEVGCPTLASETLTSAPLKCYMGSKACKDGKECVLYSHVCDGETDCKDGSDEEDCEFQCKIGQFQCAHGRKCIDVKQLCDGTPQCQDRSDELDCFTRTKGCSHRCDNKTRCVPQTFVCDGEMDCVDGTDEANCRDFLCKDRRLCIKRNLVCDGRFHCTDGSDEVGCPTISPRSLETSGTAPLKCQVGFKACRDGKACVLYSHMCDGEIDCKDGSDEEDCIPQCKTGILTTISQYCDNPLGQFQCATGRRCIDVKQVCDGTPQCLDQSDERDCQKLARSCVLRCDRDKHCVPAVSICNGIRDCWDGSDEAHCVILTPLPQCNSPSILCRGKSVCISQAQVCDGTKDCPDGSDEAFCVDICAKKDDFLCKDRRKCIEGSLVCDGRFHCNDGSDELGCPTVAPKAPKLAPLKCRMGSKACRDGSECVLYTHVCDGEKDCKDGSDEEDCGLQCSPGQFQCTRGKKCIDKKQVCDGTPQCLDQSDERDCWKPSRSCALRCDRDNHCIPEVFICNGMRDCLDGSDEAGCDEMGCPTMVPQSSGAAPLKCRMGSKACKDGKECVLYNHVCDGEIDCKDGSDEEDCDLQCKAGQFQCAHGKKCIDVKQVCDGKPQCQDRSDELDCFTRTKSCSHRCDNKTRCIPENFLCDGERDCVDGTDEADCDRDLVCDGRYHCLDGSDEVDCTTAATTIPKTSGPPPLKCRLGSKACRDGSMCVLYSHLCDGETDCKDGSDEEDCEFQCKIGQFQCFHGKMCIDMAQVCDGTPQCQDLSDEMACFTLTDTCSHRCDNKTRCVPETFLCDGERDCVDGTDETNCAAEKCVSDQFQCDSGQCVSLALRCDEHADCRDHSDEKGCPQPPKCDTQYRCPHSHECLQEDWLCDGDEDCSDGSDERNCKASPLECGEFQWSCASKTQCVAKSWRCDGMRDCEDGSDEAGCKCTKRCPSHMFQCGSGECLDLALACNRITNCLDGSDEGAGCLKGNCSSPSSPKCAHYCISTPRGARCGCKAGFSLQKDGLSCTDVDECLEIRPALCSHSCHNSHGSYSCQCYPGFLLEPDGRSCKTTEVPSLLVSVQHELLLLGLQNSNIKMLIPPGKKPIFSLDYDLREERVFWVSLDDDSIKWAVHGDKDIIGTIVKGIKSDSIAIDWLARNLYWVDGVAGQILAVRLSSSVVRSRNYVVVLDEDLEQPQSLVLLPHKGVMFWSEIGSEPQIERSGMDGSDRKVVVRHSLSWPASVTVDILTERLYWTDEKLKCIGSATLDGEDLRLLQLTQTPSPFSVAVFNDMMFWSDTKRRTIQSAHKTSGKNRKVLLKRPGQPFGLKVVHPLIQPNISSPCEKLQCSHLCLLAPGSKAVCRCPAGLLLAGNRSICTPPVDDYSSFVLLLSPTMLTQIFMRNLKGAIRLKKWPDHRALPLPGVNEATGLDLVLGDRMLYLSDAGQGSVGQLKLSSWSLTAVGRVLQLQGDVVTALAVDWLTRNLYWSSSNKPQLQVTSANGRHTALVLEADLLGTTSIALHPPAGWLCFTALGKVGGKNLPQVDCAYMDGRNRTLLWRGATEMPISLTFSSKGTELYWADIGAGVIASVDIDGSNYREYQTGPAFIISFARIDNLLLWVTLDNGTTKMWYSDGFQPKQLWFEVQTNIVELKAYTKTSQKGTNLCAEKNGGCSHLCLAYPGGRTCRCGLDYRSVNGTQCVSDLQCPAGSKPCRAGDKCLLSAKFCDQLSDCEDGSDEENCIFGDPNLGLPFSPTPLGSENVTILASATQGDGISVRKLDSQSCDTKRCNDHGKCVMRGGKPVCECVQGYSGEFCQNGGSSSTAFILGLVLVAGVVVVAALFLRNRRAKAVRSRTTEKETLMTDIEERLTNIQSFDNELYNPEEVKSPVAVHSLF</sequence>
<feature type="disulfide bond" evidence="13">
    <location>
        <begin position="1078"/>
        <end position="1093"/>
    </location>
</feature>
<feature type="disulfide bond" evidence="13">
    <location>
        <begin position="1230"/>
        <end position="1245"/>
    </location>
</feature>
<dbReference type="FunFam" id="2.120.10.30:FF:000241">
    <property type="entry name" value="Low-density lipoprotein receptor-related protein 6"/>
    <property type="match status" value="1"/>
</dbReference>
<evidence type="ECO:0000256" key="3">
    <source>
        <dbReference type="ARBA" id="ARBA00022583"/>
    </source>
</evidence>
<feature type="disulfide bond" evidence="13">
    <location>
        <begin position="555"/>
        <end position="570"/>
    </location>
</feature>
<feature type="disulfide bond" evidence="13">
    <location>
        <begin position="1347"/>
        <end position="1362"/>
    </location>
</feature>
<keyword evidence="18" id="KW-0449">Lipoprotein</keyword>
<feature type="disulfide bond" evidence="13">
    <location>
        <begin position="895"/>
        <end position="910"/>
    </location>
</feature>
<feature type="domain" description="EGF-like" evidence="16">
    <location>
        <begin position="2277"/>
        <end position="2313"/>
    </location>
</feature>
<evidence type="ECO:0000256" key="5">
    <source>
        <dbReference type="ARBA" id="ARBA00022729"/>
    </source>
</evidence>
<accession>A0A6J2UWM0</accession>
<feature type="repeat" description="LDL-receptor class B" evidence="14">
    <location>
        <begin position="1705"/>
        <end position="1748"/>
    </location>
</feature>
<dbReference type="Pfam" id="PF00058">
    <property type="entry name" value="Ldl_recept_b"/>
    <property type="match status" value="1"/>
</dbReference>
<dbReference type="GO" id="GO:0006898">
    <property type="term" value="P:receptor-mediated endocytosis"/>
    <property type="evidence" value="ECO:0007669"/>
    <property type="project" value="TreeGrafter"/>
</dbReference>
<feature type="disulfide bond" evidence="13">
    <location>
        <begin position="1308"/>
        <end position="1323"/>
    </location>
</feature>
<dbReference type="CDD" id="cd00112">
    <property type="entry name" value="LDLa"/>
    <property type="match status" value="25"/>
</dbReference>
<feature type="disulfide bond" evidence="13">
    <location>
        <begin position="1387"/>
        <end position="1402"/>
    </location>
</feature>
<dbReference type="InterPro" id="IPR018097">
    <property type="entry name" value="EGF_Ca-bd_CS"/>
</dbReference>
<feature type="disulfide bond" evidence="13">
    <location>
        <begin position="945"/>
        <end position="960"/>
    </location>
</feature>
<evidence type="ECO:0000256" key="7">
    <source>
        <dbReference type="ARBA" id="ARBA00022989"/>
    </source>
</evidence>
<evidence type="ECO:0000256" key="2">
    <source>
        <dbReference type="ARBA" id="ARBA00022536"/>
    </source>
</evidence>
<dbReference type="InterPro" id="IPR036055">
    <property type="entry name" value="LDL_receptor-like_sf"/>
</dbReference>
<dbReference type="PROSITE" id="PS50068">
    <property type="entry name" value="LDLRA_2"/>
    <property type="match status" value="25"/>
</dbReference>
<dbReference type="InterPro" id="IPR049883">
    <property type="entry name" value="NOTCH1_EGF-like"/>
</dbReference>
<dbReference type="SUPFAM" id="SSF57196">
    <property type="entry name" value="EGF/Laminin"/>
    <property type="match status" value="2"/>
</dbReference>
<dbReference type="Proteomes" id="UP000504632">
    <property type="component" value="Chromosome 3"/>
</dbReference>
<dbReference type="PANTHER" id="PTHR22722:SF12">
    <property type="entry name" value="EGF-LIKE DOMAIN-CONTAINING PROTEIN"/>
    <property type="match status" value="1"/>
</dbReference>
<evidence type="ECO:0000256" key="13">
    <source>
        <dbReference type="PROSITE-ProRule" id="PRU00124"/>
    </source>
</evidence>
<dbReference type="PROSITE" id="PS51120">
    <property type="entry name" value="LDLRB"/>
    <property type="match status" value="2"/>
</dbReference>
<feature type="disulfide bond" evidence="13">
    <location>
        <begin position="1429"/>
        <end position="1444"/>
    </location>
</feature>
<dbReference type="SMART" id="SM00135">
    <property type="entry name" value="LY"/>
    <property type="match status" value="10"/>
</dbReference>
<dbReference type="CTD" id="796880"/>
<evidence type="ECO:0000259" key="16">
    <source>
        <dbReference type="PROSITE" id="PS50026"/>
    </source>
</evidence>
<feature type="disulfide bond" evidence="13">
    <location>
        <begin position="1457"/>
        <end position="1475"/>
    </location>
</feature>
<keyword evidence="9 12" id="KW-1015">Disulfide bond</keyword>
<dbReference type="InterPro" id="IPR051221">
    <property type="entry name" value="LDLR-related"/>
</dbReference>
<name>A0A6J2UWM0_CHACN</name>
<feature type="disulfide bond" evidence="13">
    <location>
        <begin position="1335"/>
        <end position="1353"/>
    </location>
</feature>
<dbReference type="GO" id="GO:0043235">
    <property type="term" value="C:receptor complex"/>
    <property type="evidence" value="ECO:0007669"/>
    <property type="project" value="TreeGrafter"/>
</dbReference>
<feature type="disulfide bond" evidence="13">
    <location>
        <begin position="811"/>
        <end position="826"/>
    </location>
</feature>
<dbReference type="RefSeq" id="XP_030623727.1">
    <property type="nucleotide sequence ID" value="XM_030767867.1"/>
</dbReference>
<dbReference type="InterPro" id="IPR001881">
    <property type="entry name" value="EGF-like_Ca-bd_dom"/>
</dbReference>
<feature type="disulfide bond" evidence="13">
    <location>
        <begin position="1450"/>
        <end position="1462"/>
    </location>
</feature>
<keyword evidence="10 18" id="KW-0675">Receptor</keyword>
<feature type="disulfide bond" evidence="13">
    <location>
        <begin position="505"/>
        <end position="520"/>
    </location>
</feature>
<keyword evidence="4 15" id="KW-0812">Transmembrane</keyword>
<dbReference type="PRINTS" id="PR00261">
    <property type="entry name" value="LDLRECEPTOR"/>
</dbReference>
<dbReference type="InParanoid" id="A0A6J2UWM0"/>
<feature type="disulfide bond" evidence="13">
    <location>
        <begin position="772"/>
        <end position="787"/>
    </location>
</feature>
<evidence type="ECO:0000256" key="9">
    <source>
        <dbReference type="ARBA" id="ARBA00023157"/>
    </source>
</evidence>
<feature type="disulfide bond" evidence="12">
    <location>
        <begin position="2303"/>
        <end position="2312"/>
    </location>
</feature>
<dbReference type="InterPro" id="IPR023415">
    <property type="entry name" value="LDLR_class-A_CS"/>
</dbReference>
<dbReference type="CDD" id="cd00054">
    <property type="entry name" value="EGF_CA"/>
    <property type="match status" value="1"/>
</dbReference>
<dbReference type="SUPFAM" id="SSF63825">
    <property type="entry name" value="YWTD domain"/>
    <property type="match status" value="4"/>
</dbReference>
<dbReference type="PANTHER" id="PTHR22722">
    <property type="entry name" value="LOW-DENSITY LIPOPROTEIN RECEPTOR-RELATED PROTEIN 2-RELATED"/>
    <property type="match status" value="1"/>
</dbReference>
<feature type="disulfide bond" evidence="13">
    <location>
        <begin position="594"/>
        <end position="609"/>
    </location>
</feature>
<feature type="disulfide bond" evidence="13">
    <location>
        <begin position="1328"/>
        <end position="1340"/>
    </location>
</feature>
<feature type="disulfide bond" evidence="13">
    <location>
        <begin position="1156"/>
        <end position="1171"/>
    </location>
</feature>
<feature type="disulfide bond" evidence="13">
    <location>
        <begin position="855"/>
        <end position="870"/>
    </location>
</feature>
<evidence type="ECO:0000256" key="8">
    <source>
        <dbReference type="ARBA" id="ARBA00023136"/>
    </source>
</evidence>
<feature type="disulfide bond" evidence="13">
    <location>
        <begin position="1269"/>
        <end position="1284"/>
    </location>
</feature>
<evidence type="ECO:0000256" key="1">
    <source>
        <dbReference type="ARBA" id="ARBA00004167"/>
    </source>
</evidence>
<evidence type="ECO:0000256" key="4">
    <source>
        <dbReference type="ARBA" id="ARBA00022692"/>
    </source>
</evidence>
<keyword evidence="6" id="KW-0677">Repeat</keyword>
<dbReference type="InterPro" id="IPR000742">
    <property type="entry name" value="EGF"/>
</dbReference>
<evidence type="ECO:0000256" key="6">
    <source>
        <dbReference type="ARBA" id="ARBA00022737"/>
    </source>
</evidence>
<dbReference type="InterPro" id="IPR002172">
    <property type="entry name" value="LDrepeatLR_classA_rpt"/>
</dbReference>
<dbReference type="Gene3D" id="4.10.400.10">
    <property type="entry name" value="Low-density Lipoprotein Receptor"/>
    <property type="match status" value="23"/>
</dbReference>